<evidence type="ECO:0000256" key="3">
    <source>
        <dbReference type="ARBA" id="ARBA00022722"/>
    </source>
</evidence>
<evidence type="ECO:0000256" key="1">
    <source>
        <dbReference type="ARBA" id="ARBA00022679"/>
    </source>
</evidence>
<keyword evidence="5" id="KW-0378">Hydrolase</keyword>
<dbReference type="GO" id="GO:0003964">
    <property type="term" value="F:RNA-directed DNA polymerase activity"/>
    <property type="evidence" value="ECO:0007669"/>
    <property type="project" value="UniProtKB-KW"/>
</dbReference>
<dbReference type="Proteomes" id="UP000257109">
    <property type="component" value="Unassembled WGS sequence"/>
</dbReference>
<feature type="non-terminal residue" evidence="8">
    <location>
        <position position="1"/>
    </location>
</feature>
<keyword evidence="4" id="KW-0255">Endonuclease</keyword>
<keyword evidence="9" id="KW-1185">Reference proteome</keyword>
<evidence type="ECO:0000256" key="6">
    <source>
        <dbReference type="ARBA" id="ARBA00022918"/>
    </source>
</evidence>
<accession>A0A371H2H6</accession>
<organism evidence="8 9">
    <name type="scientific">Mucuna pruriens</name>
    <name type="common">Velvet bean</name>
    <name type="synonym">Dolichos pruriens</name>
    <dbReference type="NCBI Taxonomy" id="157652"/>
    <lineage>
        <taxon>Eukaryota</taxon>
        <taxon>Viridiplantae</taxon>
        <taxon>Streptophyta</taxon>
        <taxon>Embryophyta</taxon>
        <taxon>Tracheophyta</taxon>
        <taxon>Spermatophyta</taxon>
        <taxon>Magnoliopsida</taxon>
        <taxon>eudicotyledons</taxon>
        <taxon>Gunneridae</taxon>
        <taxon>Pentapetalae</taxon>
        <taxon>rosids</taxon>
        <taxon>fabids</taxon>
        <taxon>Fabales</taxon>
        <taxon>Fabaceae</taxon>
        <taxon>Papilionoideae</taxon>
        <taxon>50 kb inversion clade</taxon>
        <taxon>NPAAA clade</taxon>
        <taxon>indigoferoid/millettioid clade</taxon>
        <taxon>Phaseoleae</taxon>
        <taxon>Mucuna</taxon>
    </lineage>
</organism>
<evidence type="ECO:0000256" key="4">
    <source>
        <dbReference type="ARBA" id="ARBA00022759"/>
    </source>
</evidence>
<dbReference type="InterPro" id="IPR043502">
    <property type="entry name" value="DNA/RNA_pol_sf"/>
</dbReference>
<dbReference type="Pfam" id="PF17917">
    <property type="entry name" value="RT_RNaseH"/>
    <property type="match status" value="1"/>
</dbReference>
<proteinExistence type="predicted"/>
<dbReference type="InterPro" id="IPR041373">
    <property type="entry name" value="RT_RNaseH"/>
</dbReference>
<evidence type="ECO:0000313" key="9">
    <source>
        <dbReference type="Proteomes" id="UP000257109"/>
    </source>
</evidence>
<dbReference type="PANTHER" id="PTHR34072:SF57">
    <property type="entry name" value="RNA-DIRECTED DNA POLYMERASE"/>
    <property type="match status" value="1"/>
</dbReference>
<reference evidence="8" key="1">
    <citation type="submission" date="2018-05" db="EMBL/GenBank/DDBJ databases">
        <title>Draft genome of Mucuna pruriens seed.</title>
        <authorList>
            <person name="Nnadi N.E."/>
            <person name="Vos R."/>
            <person name="Hasami M.H."/>
            <person name="Devisetty U.K."/>
            <person name="Aguiy J.C."/>
        </authorList>
    </citation>
    <scope>NUCLEOTIDE SEQUENCE [LARGE SCALE GENOMIC DNA]</scope>
    <source>
        <strain evidence="8">JCA_2017</strain>
    </source>
</reference>
<evidence type="ECO:0000256" key="2">
    <source>
        <dbReference type="ARBA" id="ARBA00022695"/>
    </source>
</evidence>
<dbReference type="SUPFAM" id="SSF56672">
    <property type="entry name" value="DNA/RNA polymerases"/>
    <property type="match status" value="1"/>
</dbReference>
<dbReference type="Gene3D" id="3.10.10.10">
    <property type="entry name" value="HIV Type 1 Reverse Transcriptase, subunit A, domain 1"/>
    <property type="match status" value="1"/>
</dbReference>
<comment type="caution">
    <text evidence="8">The sequence shown here is derived from an EMBL/GenBank/DDBJ whole genome shotgun (WGS) entry which is preliminary data.</text>
</comment>
<keyword evidence="3" id="KW-0540">Nuclease</keyword>
<dbReference type="GO" id="GO:0004519">
    <property type="term" value="F:endonuclease activity"/>
    <property type="evidence" value="ECO:0007669"/>
    <property type="project" value="UniProtKB-KW"/>
</dbReference>
<evidence type="ECO:0000259" key="7">
    <source>
        <dbReference type="Pfam" id="PF17917"/>
    </source>
</evidence>
<feature type="domain" description="Reverse transcriptase RNase H-like" evidence="7">
    <location>
        <begin position="325"/>
        <end position="401"/>
    </location>
</feature>
<keyword evidence="1" id="KW-0808">Transferase</keyword>
<evidence type="ECO:0000313" key="8">
    <source>
        <dbReference type="EMBL" id="RDX96886.1"/>
    </source>
</evidence>
<gene>
    <name evidence="8" type="primary">pol</name>
    <name evidence="8" type="ORF">CR513_20405</name>
</gene>
<dbReference type="AlphaFoldDB" id="A0A371H2H6"/>
<name>A0A371H2H6_MUCPR</name>
<evidence type="ECO:0000256" key="5">
    <source>
        <dbReference type="ARBA" id="ARBA00022801"/>
    </source>
</evidence>
<keyword evidence="6" id="KW-0695">RNA-directed DNA polymerase</keyword>
<sequence length="435" mass="49981">MKPKVIVILYAYDLEIDRTFRRLIRSPRNSKVANNSHNGSAFAYVSAILKSDNTYFDSDLANSDFDSDLANSDFDFGLDTSKFSLYNMTYNNRTLKELATPDIMCQPWCIRYPKLEQAQSSELKFGLIHLFRMLHGLRTIGWTVADLLLEEEAKPWVSSVKVVRKKSGMTVMKNQNNKFVSTRVQNILERLAGYMQIHIALADQHKTTFTYPFGTFSYTRMSFECCMEVFMDGFMVYDASFDPCLENRCIEINLVLNFEKCHFMGIYVYRGIEVDKAKIDIISSLSLPACVWEVRSFLGHVAHYPCHYLSFENKMWTLSLSLVLPFELMCDVSNLALGGILGQQVGKRSQANYTTTEKEILAIVFALDKTRSYLLGFKIIIFSNHATLKFLLKKPDVEPRFEILVENLVADHLSKIDPLSIRDDFSDECILDHEI</sequence>
<dbReference type="PANTHER" id="PTHR34072">
    <property type="entry name" value="ENZYMATIC POLYPROTEIN-RELATED"/>
    <property type="match status" value="1"/>
</dbReference>
<dbReference type="GO" id="GO:0016787">
    <property type="term" value="F:hydrolase activity"/>
    <property type="evidence" value="ECO:0007669"/>
    <property type="project" value="UniProtKB-KW"/>
</dbReference>
<dbReference type="EMBL" id="QJKJ01003784">
    <property type="protein sequence ID" value="RDX96886.1"/>
    <property type="molecule type" value="Genomic_DNA"/>
</dbReference>
<keyword evidence="2" id="KW-0548">Nucleotidyltransferase</keyword>
<protein>
    <submittedName>
        <fullName evidence="8">Retrovirus-related Pol polyprotein from transposon opus</fullName>
    </submittedName>
</protein>